<dbReference type="GO" id="GO:0008879">
    <property type="term" value="F:glucose-1-phosphate thymidylyltransferase activity"/>
    <property type="evidence" value="ECO:0007669"/>
    <property type="project" value="UniProtKB-EC"/>
</dbReference>
<keyword evidence="7" id="KW-0460">Magnesium</keyword>
<evidence type="ECO:0000256" key="3">
    <source>
        <dbReference type="ARBA" id="ARBA00012461"/>
    </source>
</evidence>
<name>A0A1G2PSG2_9BACT</name>
<dbReference type="AlphaFoldDB" id="A0A1G2PSG2"/>
<accession>A0A1G2PSG2</accession>
<keyword evidence="4" id="KW-0808">Transferase</keyword>
<proteinExistence type="inferred from homology"/>
<evidence type="ECO:0000313" key="10">
    <source>
        <dbReference type="EMBL" id="OHA51286.1"/>
    </source>
</evidence>
<evidence type="ECO:0000256" key="8">
    <source>
        <dbReference type="ARBA" id="ARBA00049336"/>
    </source>
</evidence>
<dbReference type="InterPro" id="IPR005907">
    <property type="entry name" value="G1P_thy_trans_s"/>
</dbReference>
<evidence type="ECO:0000256" key="1">
    <source>
        <dbReference type="ARBA" id="ARBA00001946"/>
    </source>
</evidence>
<dbReference type="EC" id="2.7.7.24" evidence="3"/>
<evidence type="ECO:0000313" key="11">
    <source>
        <dbReference type="Proteomes" id="UP000176951"/>
    </source>
</evidence>
<dbReference type="PANTHER" id="PTHR43532:SF1">
    <property type="entry name" value="GLUCOSE-1-PHOSPHATE THYMIDYLYLTRANSFERASE 1"/>
    <property type="match status" value="1"/>
</dbReference>
<comment type="caution">
    <text evidence="10">The sequence shown here is derived from an EMBL/GenBank/DDBJ whole genome shotgun (WGS) entry which is preliminary data.</text>
</comment>
<dbReference type="SUPFAM" id="SSF53448">
    <property type="entry name" value="Nucleotide-diphospho-sugar transferases"/>
    <property type="match status" value="1"/>
</dbReference>
<keyword evidence="5" id="KW-0548">Nucleotidyltransferase</keyword>
<gene>
    <name evidence="10" type="ORF">A3A97_02415</name>
</gene>
<protein>
    <recommendedName>
        <fullName evidence="3">glucose-1-phosphate thymidylyltransferase</fullName>
        <ecNumber evidence="3">2.7.7.24</ecNumber>
    </recommendedName>
</protein>
<evidence type="ECO:0000256" key="6">
    <source>
        <dbReference type="ARBA" id="ARBA00022723"/>
    </source>
</evidence>
<dbReference type="Pfam" id="PF00483">
    <property type="entry name" value="NTP_transferase"/>
    <property type="match status" value="1"/>
</dbReference>
<comment type="catalytic activity">
    <reaction evidence="8">
        <text>dTTP + alpha-D-glucose 1-phosphate + H(+) = dTDP-alpha-D-glucose + diphosphate</text>
        <dbReference type="Rhea" id="RHEA:15225"/>
        <dbReference type="ChEBI" id="CHEBI:15378"/>
        <dbReference type="ChEBI" id="CHEBI:33019"/>
        <dbReference type="ChEBI" id="CHEBI:37568"/>
        <dbReference type="ChEBI" id="CHEBI:57477"/>
        <dbReference type="ChEBI" id="CHEBI:58601"/>
        <dbReference type="EC" id="2.7.7.24"/>
    </reaction>
</comment>
<organism evidence="10 11">
    <name type="scientific">Candidatus Terrybacteria bacterium RIFCSPLOWO2_01_FULL_40_23</name>
    <dbReference type="NCBI Taxonomy" id="1802366"/>
    <lineage>
        <taxon>Bacteria</taxon>
        <taxon>Candidatus Terryibacteriota</taxon>
    </lineage>
</organism>
<dbReference type="InterPro" id="IPR029044">
    <property type="entry name" value="Nucleotide-diphossugar_trans"/>
</dbReference>
<evidence type="ECO:0000256" key="2">
    <source>
        <dbReference type="ARBA" id="ARBA00010480"/>
    </source>
</evidence>
<sequence>MTLKGLILAGGKGTRLHPCTDITNKHLLPVWDRPMIDWALMHLADLDITDPARIGIVIGDHFGDTIRNYLGPKYQYIEQGPADGIGNAVRIAHSFIQDSPFVVHLGDQIYTESLLRHYQEWQKQDTDIHVMLRWYEHANRHTVVSIKDDRITGLVEKPKEPEEGFVMVGISFYKSKIFSVLQDLNPGHNSEYQLSDAITLALKRGLSISYSILEEEWVDAGTPENLLYASHMIKKWRKEENDI</sequence>
<dbReference type="PANTHER" id="PTHR43532">
    <property type="entry name" value="GLUCOSE-1-PHOSPHATE THYMIDYLYLTRANSFERASE"/>
    <property type="match status" value="1"/>
</dbReference>
<keyword evidence="6" id="KW-0479">Metal-binding</keyword>
<dbReference type="GO" id="GO:0046872">
    <property type="term" value="F:metal ion binding"/>
    <property type="evidence" value="ECO:0007669"/>
    <property type="project" value="UniProtKB-KW"/>
</dbReference>
<dbReference type="EMBL" id="MHSW01000024">
    <property type="protein sequence ID" value="OHA51286.1"/>
    <property type="molecule type" value="Genomic_DNA"/>
</dbReference>
<feature type="domain" description="Nucleotidyl transferase" evidence="9">
    <location>
        <begin position="4"/>
        <end position="233"/>
    </location>
</feature>
<dbReference type="InterPro" id="IPR005835">
    <property type="entry name" value="NTP_transferase_dom"/>
</dbReference>
<evidence type="ECO:0000256" key="4">
    <source>
        <dbReference type="ARBA" id="ARBA00022679"/>
    </source>
</evidence>
<reference evidence="10 11" key="1">
    <citation type="journal article" date="2016" name="Nat. Commun.">
        <title>Thousands of microbial genomes shed light on interconnected biogeochemical processes in an aquifer system.</title>
        <authorList>
            <person name="Anantharaman K."/>
            <person name="Brown C.T."/>
            <person name="Hug L.A."/>
            <person name="Sharon I."/>
            <person name="Castelle C.J."/>
            <person name="Probst A.J."/>
            <person name="Thomas B.C."/>
            <person name="Singh A."/>
            <person name="Wilkins M.J."/>
            <person name="Karaoz U."/>
            <person name="Brodie E.L."/>
            <person name="Williams K.H."/>
            <person name="Hubbard S.S."/>
            <person name="Banfield J.F."/>
        </authorList>
    </citation>
    <scope>NUCLEOTIDE SEQUENCE [LARGE SCALE GENOMIC DNA]</scope>
</reference>
<evidence type="ECO:0000256" key="5">
    <source>
        <dbReference type="ARBA" id="ARBA00022695"/>
    </source>
</evidence>
<comment type="cofactor">
    <cofactor evidence="1">
        <name>Mg(2+)</name>
        <dbReference type="ChEBI" id="CHEBI:18420"/>
    </cofactor>
</comment>
<evidence type="ECO:0000256" key="7">
    <source>
        <dbReference type="ARBA" id="ARBA00022842"/>
    </source>
</evidence>
<dbReference type="Proteomes" id="UP000176951">
    <property type="component" value="Unassembled WGS sequence"/>
</dbReference>
<comment type="similarity">
    <text evidence="2">Belongs to the glucose-1-phosphate thymidylyltransferase family.</text>
</comment>
<evidence type="ECO:0000259" key="9">
    <source>
        <dbReference type="Pfam" id="PF00483"/>
    </source>
</evidence>
<dbReference type="Gene3D" id="3.90.550.10">
    <property type="entry name" value="Spore Coat Polysaccharide Biosynthesis Protein SpsA, Chain A"/>
    <property type="match status" value="1"/>
</dbReference>